<comment type="caution">
    <text evidence="3">The sequence shown here is derived from an EMBL/GenBank/DDBJ whole genome shotgun (WGS) entry which is preliminary data.</text>
</comment>
<dbReference type="SUPFAM" id="SSF158622">
    <property type="entry name" value="YheA/YmcA-like"/>
    <property type="match status" value="1"/>
</dbReference>
<dbReference type="HAMAP" id="MF_01526">
    <property type="entry name" value="UPF0342"/>
    <property type="match status" value="1"/>
</dbReference>
<feature type="compositionally biased region" description="Polar residues" evidence="2">
    <location>
        <begin position="52"/>
        <end position="62"/>
    </location>
</feature>
<reference evidence="3 4" key="1">
    <citation type="submission" date="2017-11" db="EMBL/GenBank/DDBJ databases">
        <title>Draft Genome Sequence of Lactobacillus curieae NBRC 111893 isolated from Koso, a Japanese sugar-Vegetable Fermented Beverage.</title>
        <authorList>
            <person name="Chiou T.Y."/>
            <person name="Oshima K."/>
            <person name="Suda W."/>
            <person name="Hattori M."/>
            <person name="Takahashi T."/>
        </authorList>
    </citation>
    <scope>NUCLEOTIDE SEQUENCE [LARGE SCALE GENOMIC DNA]</scope>
    <source>
        <strain evidence="3 4">NBRC111893</strain>
    </source>
</reference>
<keyword evidence="4" id="KW-1185">Reference proteome</keyword>
<proteinExistence type="inferred from homology"/>
<dbReference type="InterPro" id="IPR023378">
    <property type="entry name" value="YheA/YmcA-like_dom_sf"/>
</dbReference>
<gene>
    <name evidence="3" type="ORF">NBRC111893_955</name>
</gene>
<dbReference type="Gene3D" id="1.20.1500.10">
    <property type="entry name" value="YheA/YmcA-like"/>
    <property type="match status" value="1"/>
</dbReference>
<dbReference type="Proteomes" id="UP000286974">
    <property type="component" value="Unassembled WGS sequence"/>
</dbReference>
<dbReference type="AlphaFoldDB" id="A0A401FKA0"/>
<accession>A0A401FKA0</accession>
<evidence type="ECO:0000256" key="2">
    <source>
        <dbReference type="SAM" id="MobiDB-lite"/>
    </source>
</evidence>
<name>A0A401FKA0_9LACO</name>
<organism evidence="3 4">
    <name type="scientific">Lentilactobacillus kosonis</name>
    <dbReference type="NCBI Taxonomy" id="2810561"/>
    <lineage>
        <taxon>Bacteria</taxon>
        <taxon>Bacillati</taxon>
        <taxon>Bacillota</taxon>
        <taxon>Bacilli</taxon>
        <taxon>Lactobacillales</taxon>
        <taxon>Lactobacillaceae</taxon>
        <taxon>Lentilactobacillus</taxon>
    </lineage>
</organism>
<evidence type="ECO:0000256" key="1">
    <source>
        <dbReference type="HAMAP-Rule" id="MF_01526"/>
    </source>
</evidence>
<dbReference type="STRING" id="1138822.PL11_008375"/>
<dbReference type="RefSeq" id="WP_125008055.1">
    <property type="nucleotide sequence ID" value="NZ_BEXA01000002.1"/>
</dbReference>
<dbReference type="InterPro" id="IPR010368">
    <property type="entry name" value="Com_YlbF"/>
</dbReference>
<feature type="compositionally biased region" description="Low complexity" evidence="2">
    <location>
        <begin position="68"/>
        <end position="77"/>
    </location>
</feature>
<dbReference type="EMBL" id="BEXA01000002">
    <property type="protein sequence ID" value="GAY72809.1"/>
    <property type="molecule type" value="Genomic_DNA"/>
</dbReference>
<protein>
    <recommendedName>
        <fullName evidence="1">UPF0342 protein NBRC111893_955</fullName>
    </recommendedName>
</protein>
<dbReference type="Pfam" id="PF06133">
    <property type="entry name" value="Com_YlbF"/>
    <property type="match status" value="1"/>
</dbReference>
<sequence length="114" mass="12839">MTDDIKNAASALQAQVTEAPEFKQLAEAYATLKADKETFELFENFQNLQMGLQQKQASGQQPSEDELTQAQTMAQQMSTNEKITDLMNKEQGLNNLLNDINKVVTQPIVDLYRN</sequence>
<comment type="similarity">
    <text evidence="1">Belongs to the UPF0342 family.</text>
</comment>
<evidence type="ECO:0000313" key="4">
    <source>
        <dbReference type="Proteomes" id="UP000286974"/>
    </source>
</evidence>
<feature type="region of interest" description="Disordered" evidence="2">
    <location>
        <begin position="52"/>
        <end position="79"/>
    </location>
</feature>
<dbReference type="OrthoDB" id="9811402at2"/>
<evidence type="ECO:0000313" key="3">
    <source>
        <dbReference type="EMBL" id="GAY72809.1"/>
    </source>
</evidence>